<dbReference type="AlphaFoldDB" id="A0A286U6I9"/>
<dbReference type="STRING" id="2282107.A0A286U6I9"/>
<gene>
    <name evidence="1" type="ORF">PNOK_0892500</name>
</gene>
<dbReference type="InParanoid" id="A0A286U6I9"/>
<dbReference type="EMBL" id="NBII01000010">
    <property type="protein sequence ID" value="PAV15164.1"/>
    <property type="molecule type" value="Genomic_DNA"/>
</dbReference>
<organism evidence="1 2">
    <name type="scientific">Pyrrhoderma noxium</name>
    <dbReference type="NCBI Taxonomy" id="2282107"/>
    <lineage>
        <taxon>Eukaryota</taxon>
        <taxon>Fungi</taxon>
        <taxon>Dikarya</taxon>
        <taxon>Basidiomycota</taxon>
        <taxon>Agaricomycotina</taxon>
        <taxon>Agaricomycetes</taxon>
        <taxon>Hymenochaetales</taxon>
        <taxon>Hymenochaetaceae</taxon>
        <taxon>Pyrrhoderma</taxon>
    </lineage>
</organism>
<evidence type="ECO:0000313" key="1">
    <source>
        <dbReference type="EMBL" id="PAV15164.1"/>
    </source>
</evidence>
<evidence type="ECO:0000313" key="2">
    <source>
        <dbReference type="Proteomes" id="UP000217199"/>
    </source>
</evidence>
<keyword evidence="2" id="KW-1185">Reference proteome</keyword>
<protein>
    <submittedName>
        <fullName evidence="1">Uncharacterized protein</fullName>
    </submittedName>
</protein>
<accession>A0A286U6I9</accession>
<sequence>MTGITNAFLGNYSKPVQAVLNTLGEQIEKTMLAGITTKRGNINQYIMEPIASAYHAESPSLLEKAIFPSFFHGKCQRFSKDGSDPPGCPNPDCPVVCGTPGSMVHFYSTLRYIAFNSTKTLLESLTTPGNPAFEETSDRVKRLMLAAEKRELNDINTEAKEVMTDAYIDSRNSSHAMASTNMPDHGEEKSTIIHSRLFSRQLSSFARHHSKRHLSRKFKKSATAPPGTVAPILAQFDPMFDKECGGNTRDAPDGLPKCSWEKEMKKYILSFP</sequence>
<comment type="caution">
    <text evidence="1">The sequence shown here is derived from an EMBL/GenBank/DDBJ whole genome shotgun (WGS) entry which is preliminary data.</text>
</comment>
<dbReference type="OrthoDB" id="3255642at2759"/>
<reference evidence="1 2" key="1">
    <citation type="journal article" date="2017" name="Mol. Ecol.">
        <title>Comparative and population genomic landscape of Phellinus noxius: A hypervariable fungus causing root rot in trees.</title>
        <authorList>
            <person name="Chung C.L."/>
            <person name="Lee T.J."/>
            <person name="Akiba M."/>
            <person name="Lee H.H."/>
            <person name="Kuo T.H."/>
            <person name="Liu D."/>
            <person name="Ke H.M."/>
            <person name="Yokoi T."/>
            <person name="Roa M.B."/>
            <person name="Lu M.J."/>
            <person name="Chang Y.Y."/>
            <person name="Ann P.J."/>
            <person name="Tsai J.N."/>
            <person name="Chen C.Y."/>
            <person name="Tzean S.S."/>
            <person name="Ota Y."/>
            <person name="Hattori T."/>
            <person name="Sahashi N."/>
            <person name="Liou R.F."/>
            <person name="Kikuchi T."/>
            <person name="Tsai I.J."/>
        </authorList>
    </citation>
    <scope>NUCLEOTIDE SEQUENCE [LARGE SCALE GENOMIC DNA]</scope>
    <source>
        <strain evidence="1 2">FFPRI411160</strain>
    </source>
</reference>
<dbReference type="Proteomes" id="UP000217199">
    <property type="component" value="Unassembled WGS sequence"/>
</dbReference>
<proteinExistence type="predicted"/>
<name>A0A286U6I9_9AGAM</name>